<protein>
    <submittedName>
        <fullName evidence="6">ABC-type multidrug transport system, ATPase component</fullName>
    </submittedName>
</protein>
<dbReference type="Gene3D" id="3.40.50.300">
    <property type="entry name" value="P-loop containing nucleotide triphosphate hydrolases"/>
    <property type="match status" value="1"/>
</dbReference>
<evidence type="ECO:0000256" key="1">
    <source>
        <dbReference type="ARBA" id="ARBA00005417"/>
    </source>
</evidence>
<dbReference type="PANTHER" id="PTHR43335">
    <property type="entry name" value="ABC TRANSPORTER, ATP-BINDING PROTEIN"/>
    <property type="match status" value="1"/>
</dbReference>
<feature type="domain" description="ABC transporter" evidence="5">
    <location>
        <begin position="8"/>
        <end position="258"/>
    </location>
</feature>
<dbReference type="InterPro" id="IPR017871">
    <property type="entry name" value="ABC_transporter-like_CS"/>
</dbReference>
<dbReference type="PANTHER" id="PTHR43335:SF2">
    <property type="entry name" value="ABC TRANSPORTER, ATP-BINDING PROTEIN"/>
    <property type="match status" value="1"/>
</dbReference>
<dbReference type="Pfam" id="PF00005">
    <property type="entry name" value="ABC_tran"/>
    <property type="match status" value="1"/>
</dbReference>
<dbReference type="AlphaFoldDB" id="A0A1G9UWC2"/>
<dbReference type="EMBL" id="FNFO01000018">
    <property type="protein sequence ID" value="SDM64242.1"/>
    <property type="molecule type" value="Genomic_DNA"/>
</dbReference>
<dbReference type="RefSeq" id="WP_089688471.1">
    <property type="nucleotide sequence ID" value="NZ_FNFO01000018.1"/>
</dbReference>
<dbReference type="Proteomes" id="UP000198510">
    <property type="component" value="Unassembled WGS sequence"/>
</dbReference>
<dbReference type="InterPro" id="IPR003439">
    <property type="entry name" value="ABC_transporter-like_ATP-bd"/>
</dbReference>
<dbReference type="InterPro" id="IPR027417">
    <property type="entry name" value="P-loop_NTPase"/>
</dbReference>
<dbReference type="SUPFAM" id="SSF52540">
    <property type="entry name" value="P-loop containing nucleoside triphosphate hydrolases"/>
    <property type="match status" value="1"/>
</dbReference>
<dbReference type="GO" id="GO:0016887">
    <property type="term" value="F:ATP hydrolysis activity"/>
    <property type="evidence" value="ECO:0007669"/>
    <property type="project" value="InterPro"/>
</dbReference>
<evidence type="ECO:0000256" key="3">
    <source>
        <dbReference type="ARBA" id="ARBA00022741"/>
    </source>
</evidence>
<keyword evidence="7" id="KW-1185">Reference proteome</keyword>
<evidence type="ECO:0000313" key="7">
    <source>
        <dbReference type="Proteomes" id="UP000198510"/>
    </source>
</evidence>
<dbReference type="PROSITE" id="PS50893">
    <property type="entry name" value="ABC_TRANSPORTER_2"/>
    <property type="match status" value="1"/>
</dbReference>
<reference evidence="6 7" key="1">
    <citation type="submission" date="2016-10" db="EMBL/GenBank/DDBJ databases">
        <authorList>
            <person name="de Groot N.N."/>
        </authorList>
    </citation>
    <scope>NUCLEOTIDE SEQUENCE [LARGE SCALE GENOMIC DNA]</scope>
    <source>
        <strain evidence="6 7">DSM 25186</strain>
    </source>
</reference>
<evidence type="ECO:0000256" key="2">
    <source>
        <dbReference type="ARBA" id="ARBA00022448"/>
    </source>
</evidence>
<keyword evidence="4" id="KW-0067">ATP-binding</keyword>
<accession>A0A1G9UWC2</accession>
<evidence type="ECO:0000313" key="6">
    <source>
        <dbReference type="EMBL" id="SDM64242.1"/>
    </source>
</evidence>
<dbReference type="OrthoDB" id="9780828at2"/>
<dbReference type="STRING" id="1075417.SAMN05421823_11816"/>
<dbReference type="SMART" id="SM00382">
    <property type="entry name" value="AAA"/>
    <property type="match status" value="1"/>
</dbReference>
<keyword evidence="2" id="KW-0813">Transport</keyword>
<comment type="similarity">
    <text evidence="1">Belongs to the ABC transporter superfamily.</text>
</comment>
<dbReference type="InterPro" id="IPR003593">
    <property type="entry name" value="AAA+_ATPase"/>
</dbReference>
<keyword evidence="3" id="KW-0547">Nucleotide-binding</keyword>
<name>A0A1G9UWC2_9BACT</name>
<proteinExistence type="inferred from homology"/>
<evidence type="ECO:0000259" key="5">
    <source>
        <dbReference type="PROSITE" id="PS50893"/>
    </source>
</evidence>
<evidence type="ECO:0000256" key="4">
    <source>
        <dbReference type="ARBA" id="ARBA00022840"/>
    </source>
</evidence>
<dbReference type="PROSITE" id="PS00211">
    <property type="entry name" value="ABC_TRANSPORTER_1"/>
    <property type="match status" value="1"/>
</dbReference>
<dbReference type="CDD" id="cd03264">
    <property type="entry name" value="ABC_drug_resistance_like"/>
    <property type="match status" value="1"/>
</dbReference>
<dbReference type="GO" id="GO:0005524">
    <property type="term" value="F:ATP binding"/>
    <property type="evidence" value="ECO:0007669"/>
    <property type="project" value="UniProtKB-KW"/>
</dbReference>
<sequence>MENPPWGLVIRQVSKTYRTNRFPTGTSRTGRHRTDGPAGGVHALHQVSLEIPPGLFGLLGPNGAGKSTLMRTLATLQEPDEGQLFLGDIDIVHQKAAVRQTLGYLPQEFGVYPKSSAEELLDYFAVLKGITHRAARRETTAALLKQTNLWDQRKQKLGGYSGGMRQRFGVAVALLGNPRLLIVDEPTAGLDPAERVRFLNLLSELGERSVVILSTHLVADVAELCTNMAIINRGQILLKARPQDARGALKGRIWRQVIEQTAFPALAQEHRIISAKRLSGRTLVHVYSPQRPCNGFEAVEPELEDVYFSALAGCIGPTHQQPTSEGIVR</sequence>
<organism evidence="6 7">
    <name type="scientific">Catalinimonas alkaloidigena</name>
    <dbReference type="NCBI Taxonomy" id="1075417"/>
    <lineage>
        <taxon>Bacteria</taxon>
        <taxon>Pseudomonadati</taxon>
        <taxon>Bacteroidota</taxon>
        <taxon>Cytophagia</taxon>
        <taxon>Cytophagales</taxon>
        <taxon>Catalimonadaceae</taxon>
        <taxon>Catalinimonas</taxon>
    </lineage>
</organism>
<gene>
    <name evidence="6" type="ORF">SAMN05421823_11816</name>
</gene>